<evidence type="ECO:0000313" key="3">
    <source>
        <dbReference type="Proteomes" id="UP001372338"/>
    </source>
</evidence>
<protein>
    <recommendedName>
        <fullName evidence="1">F-box domain-containing protein</fullName>
    </recommendedName>
</protein>
<name>A0AAN9ELX4_CROPI</name>
<dbReference type="PROSITE" id="PS50181">
    <property type="entry name" value="FBOX"/>
    <property type="match status" value="1"/>
</dbReference>
<dbReference type="InterPro" id="IPR036047">
    <property type="entry name" value="F-box-like_dom_sf"/>
</dbReference>
<dbReference type="EMBL" id="JAYWIO010000006">
    <property type="protein sequence ID" value="KAK7256308.1"/>
    <property type="molecule type" value="Genomic_DNA"/>
</dbReference>
<reference evidence="2 3" key="1">
    <citation type="submission" date="2024-01" db="EMBL/GenBank/DDBJ databases">
        <title>The genomes of 5 underutilized Papilionoideae crops provide insights into root nodulation and disease resistanc.</title>
        <authorList>
            <person name="Yuan L."/>
        </authorList>
    </citation>
    <scope>NUCLEOTIDE SEQUENCE [LARGE SCALE GENOMIC DNA]</scope>
    <source>
        <strain evidence="2">ZHUSHIDOU_FW_LH</strain>
        <tissue evidence="2">Leaf</tissue>
    </source>
</reference>
<dbReference type="CDD" id="cd22160">
    <property type="entry name" value="F-box_AtFBL13-like"/>
    <property type="match status" value="1"/>
</dbReference>
<dbReference type="Pfam" id="PF00646">
    <property type="entry name" value="F-box"/>
    <property type="match status" value="1"/>
</dbReference>
<dbReference type="InterPro" id="IPR001810">
    <property type="entry name" value="F-box_dom"/>
</dbReference>
<dbReference type="InterPro" id="IPR053772">
    <property type="entry name" value="At1g61320/At1g61330-like"/>
</dbReference>
<proteinExistence type="predicted"/>
<organism evidence="2 3">
    <name type="scientific">Crotalaria pallida</name>
    <name type="common">Smooth rattlebox</name>
    <name type="synonym">Crotalaria striata</name>
    <dbReference type="NCBI Taxonomy" id="3830"/>
    <lineage>
        <taxon>Eukaryota</taxon>
        <taxon>Viridiplantae</taxon>
        <taxon>Streptophyta</taxon>
        <taxon>Embryophyta</taxon>
        <taxon>Tracheophyta</taxon>
        <taxon>Spermatophyta</taxon>
        <taxon>Magnoliopsida</taxon>
        <taxon>eudicotyledons</taxon>
        <taxon>Gunneridae</taxon>
        <taxon>Pentapetalae</taxon>
        <taxon>rosids</taxon>
        <taxon>fabids</taxon>
        <taxon>Fabales</taxon>
        <taxon>Fabaceae</taxon>
        <taxon>Papilionoideae</taxon>
        <taxon>50 kb inversion clade</taxon>
        <taxon>genistoids sensu lato</taxon>
        <taxon>core genistoids</taxon>
        <taxon>Crotalarieae</taxon>
        <taxon>Crotalaria</taxon>
    </lineage>
</organism>
<feature type="domain" description="F-box" evidence="1">
    <location>
        <begin position="1"/>
        <end position="49"/>
    </location>
</feature>
<dbReference type="PANTHER" id="PTHR34145">
    <property type="entry name" value="OS02G0105600 PROTEIN"/>
    <property type="match status" value="1"/>
</dbReference>
<dbReference type="SUPFAM" id="SSF81383">
    <property type="entry name" value="F-box domain"/>
    <property type="match status" value="1"/>
</dbReference>
<comment type="caution">
    <text evidence="2">The sequence shown here is derived from an EMBL/GenBank/DDBJ whole genome shotgun (WGS) entry which is preliminary data.</text>
</comment>
<keyword evidence="3" id="KW-1185">Reference proteome</keyword>
<evidence type="ECO:0000313" key="2">
    <source>
        <dbReference type="EMBL" id="KAK7256308.1"/>
    </source>
</evidence>
<gene>
    <name evidence="2" type="ORF">RIF29_29749</name>
</gene>
<dbReference type="PANTHER" id="PTHR34145:SF28">
    <property type="entry name" value="F-BOX DOMAIN-CONTAINING PROTEIN"/>
    <property type="match status" value="1"/>
</dbReference>
<dbReference type="InterPro" id="IPR053781">
    <property type="entry name" value="F-box_AtFBL13-like"/>
</dbReference>
<dbReference type="Pfam" id="PF23622">
    <property type="entry name" value="LRR_At1g61320_AtMIF1"/>
    <property type="match status" value="1"/>
</dbReference>
<dbReference type="Proteomes" id="UP001372338">
    <property type="component" value="Unassembled WGS sequence"/>
</dbReference>
<sequence length="220" mass="25214">MDRISELPDCVLTYILSMLPIKDLLKTSVLSTRWWNLWLLRRDLNFDIVNMFGSNEKTPAKYERVLIDLKRTEFVQRVNQFIQKFNTTKIDSLRVAYYLTTGQSSSIDRWISFAITRGVERIDLRFKGYDGVTSAQEPYVFPLLILSKSGASTLKHMHMQSCILPNPPANFSAVPFRNLRSLVLDHVHVSQDLITSLLSECVLLEELFAGFSSDACRTDG</sequence>
<accession>A0AAN9ELX4</accession>
<dbReference type="AlphaFoldDB" id="A0AAN9ELX4"/>
<evidence type="ECO:0000259" key="1">
    <source>
        <dbReference type="PROSITE" id="PS50181"/>
    </source>
</evidence>
<dbReference type="Gene3D" id="1.20.1280.50">
    <property type="match status" value="1"/>
</dbReference>
<dbReference type="InterPro" id="IPR055357">
    <property type="entry name" value="LRR_At1g61320_AtMIF1"/>
</dbReference>